<evidence type="ECO:0000256" key="4">
    <source>
        <dbReference type="ARBA" id="ARBA00023212"/>
    </source>
</evidence>
<feature type="compositionally biased region" description="Acidic residues" evidence="6">
    <location>
        <begin position="1025"/>
        <end position="1034"/>
    </location>
</feature>
<dbReference type="Proteomes" id="UP000265515">
    <property type="component" value="Unassembled WGS sequence"/>
</dbReference>
<feature type="region of interest" description="Disordered" evidence="6">
    <location>
        <begin position="2733"/>
        <end position="2754"/>
    </location>
</feature>
<evidence type="ECO:0000256" key="5">
    <source>
        <dbReference type="SAM" id="Coils"/>
    </source>
</evidence>
<dbReference type="SUPFAM" id="SSF54160">
    <property type="entry name" value="Chromo domain-like"/>
    <property type="match status" value="1"/>
</dbReference>
<accession>A0A388K3Z6</accession>
<dbReference type="PANTHER" id="PTHR18861:SF0">
    <property type="entry name" value="BRUCHPILOT, ISOFORM J"/>
    <property type="match status" value="1"/>
</dbReference>
<feature type="compositionally biased region" description="Basic and acidic residues" evidence="6">
    <location>
        <begin position="1774"/>
        <end position="1783"/>
    </location>
</feature>
<comment type="caution">
    <text evidence="7">The sequence shown here is derived from an EMBL/GenBank/DDBJ whole genome shotgun (WGS) entry which is preliminary data.</text>
</comment>
<feature type="region of interest" description="Disordered" evidence="6">
    <location>
        <begin position="1"/>
        <end position="22"/>
    </location>
</feature>
<feature type="coiled-coil region" evidence="5">
    <location>
        <begin position="138"/>
        <end position="165"/>
    </location>
</feature>
<protein>
    <submittedName>
        <fullName evidence="7">Uncharacterized protein</fullName>
    </submittedName>
</protein>
<feature type="region of interest" description="Disordered" evidence="6">
    <location>
        <begin position="2666"/>
        <end position="2690"/>
    </location>
</feature>
<feature type="region of interest" description="Disordered" evidence="6">
    <location>
        <begin position="1492"/>
        <end position="1520"/>
    </location>
</feature>
<dbReference type="STRING" id="69332.A0A388K3Z6"/>
<feature type="region of interest" description="Disordered" evidence="6">
    <location>
        <begin position="1336"/>
        <end position="1357"/>
    </location>
</feature>
<name>A0A388K3Z6_CHABU</name>
<feature type="region of interest" description="Disordered" evidence="6">
    <location>
        <begin position="1771"/>
        <end position="1801"/>
    </location>
</feature>
<feature type="region of interest" description="Disordered" evidence="6">
    <location>
        <begin position="61"/>
        <end position="88"/>
    </location>
</feature>
<gene>
    <name evidence="7" type="ORF">CBR_g46736</name>
</gene>
<feature type="compositionally biased region" description="Acidic residues" evidence="6">
    <location>
        <begin position="425"/>
        <end position="439"/>
    </location>
</feature>
<feature type="coiled-coil region" evidence="5">
    <location>
        <begin position="1631"/>
        <end position="1699"/>
    </location>
</feature>
<proteinExistence type="predicted"/>
<feature type="coiled-coil region" evidence="5">
    <location>
        <begin position="825"/>
        <end position="920"/>
    </location>
</feature>
<evidence type="ECO:0000256" key="2">
    <source>
        <dbReference type="ARBA" id="ARBA00022490"/>
    </source>
</evidence>
<sequence>MPFTSASESASICLPPTASSEGVTTELKSPAMMILSISDAVAAGEAQQAAAEAERQRLANEAAAEAQRTAETDEAARNRRNAASTESLIASEHQWTTVLQGMIFVPTETQAEPTQAEAERSNLATVMLNVMRGVMWNNKLLQAHLHAERQQRQQYQQDLAAVTADVRDAAMQPQQQQQLMNSTIARINGIEAKASEAPGCTTDATKQINERIDHVVTIIGDIGAADIDVPCSPASIRKYRDLLIKAHANMQKAEIRMQQQANRRRLPCPFREGDLVWVLSEEFALEQDVSRKFLPKWFGPWEVTSAVGDDPAGPSFVINIPPHLTVHRVFHASKLAIYTPLSADEFPGHRSQDPPSMDGHQEVDRVITHRKYGNKPRQYKVTFKQCAPDDTRWISSTDLQTSAPLIFADYEKRRPAKDAARSTLDEDGEAFDSAAEELESDHWDTGSARSGPGVGNRHHRRLSSSVLGYDYDEAVQQSRMHQCVRGSPLKEKEGPLFKANRIGDQGLSCRSSLSPYGNRQGTQIHSEYGNGVAGFAERNGLLSNGKMDTAVACASPIKDLFCRHPSWQQKSRELTRGGDILSPKQKGGSPTPRQVEVDVSQNEGSLQVVPNEGSPRRSYDALEREMQSLRAENEELENALRAANSNSAQLAELQQYVQFVEERYEELLELYRTSEERVNELKDSLEEEEAIREAMEEDIAIAKQGMNHEEQVRELQVKLLRSERERRELEILLKEAEGRTPSTVAEDQVVDTADDLMREEYQQKIKELEDEATTLTYENVDQARRVARLVQELAEKDSVISELMAMVDASQSLVVARELPENGVRETGTDRMEDWQSERAALEAQIAQLAEEKEQSIATVRSETAAEMERLTLEIEERMAEVREARMQADMTISGLQHQIESMQTELAEERCLRKNAEMRIGDGELRPKEDCSAICQFRVEASLGVANTNLPSGNLVGDSSSMVSNGGPIDGCDCMEEFVPEVKDPNPEVRRLTILNVKLMEEANSRESSGMDSTRVDDKQGTEEEREEEEEEKSMDKPSVAPGSVTCAPLLKPPIDVNVQCVEADKESADKPSVGPGENVTCAPLLGPPTVASVQYVEAEALGQVAIAGSREEDQCPKECCVSDIMTTQASVEANLKNLEILPGLLAKEATEANMDAEREVLLSADQAVSDSLEKLSVEVPRLEDIIARLESEVQSRDTSDDDLSVDVQQLVDIIARLECEVQKRETSVDDLTIALRRQEEGWRQAEEENNTLRVTLQELGIRLQEEFEKRSAAVEELDRNRERMEKELEKAKSCTLFANASLEKISDKVAELEEAFIVKERAIAELEAQKAKLESELQQEDEQSSDADEVINPSPQKIQKPAQVFETPMEVLNASIKKLSDDVARLTETLHLKENVICQLQEDKMRLEEDLCAFQLHSTQKHDMERDEESCSDVTEDMAQTTSAPNEFLSEHIADANVLHGMQMETTGEERLEPPCAVRVEAEALGSALLSETKPADVRDTVTAETGDNSAGSEELSPTLSIAEQDSLRLLERTMDLTSHRKLEENLASSVLPARDDDALTRSKELELKLRMVQAEKQEVLQRLCQLQEQLMSVQGGESMQRSVEPQIEKLEDQLRTSETEKNHARICVKELETKLQVSEAEKQEALHRTADDDLLQAARDQLTSVSAARDSALVRVKELESELVEVKAEKQEALQRTAASQIRMEEVELLLAQRHETMMMWAEELEAKPLADMPENEEKPVHTPVEESPFVRNDALAVNCDLPPVEPTAVEEEKQDHLQRNAEPLPGESEEKRALTEAEGDCAQNVHVDQEIKVTLLTSEAGSHKKSIEEAELSGNRGLNAESTFVEAGADGAPTRSSESQSKPFITEPEEKDSLHSNAGTQVCGFATGNNSTVVCNSGHGSENPSAAWQSIVQAKIKALVEGLGLATAAIDGSVMHNTVFEPFKGKELKAVMKIVKELEAIVQMVVSKDDSCLFCSWGDEPDVPIVDSRNDKVVPRIVKVELKVLGEDFTVDSGVADTPVMHSTESKLKFIELGAEEPQGDIEGKMNFGKAEGDDDGLVGGDRATSQRSNLQMLSARDELDLPQVTEKCPQTLDEQLAMAVFARRAALDHQRELELKLAAVEAEKQEAMRKVVEAENVAKELMEDALRRSKELESKLFAVEAEKKAAMQEVENVRAQLSELEKRIEHQISENDALQGRLSASEVEKEDLEKRIVAAEEDSRQTSEEVSKLMNDLATVKHDADEENRFNQAEIVRLNAILESTRRELAAMDAEKEELEIDNSELSSLKSNLCDKLTSAKTEMAVYKQTISNLELELSRLREAAEQERLARAAEEAVLSSLHEEKTVLEERVQQAEEARAKMEEELRLNMEKLRSKVQSLTEKLSMSDSQKQALESQASNLAADNEELKEQLKHVEEAALAGTHESDSIIRELEKTTAYLEDELKLQRTAREEIESRNKEVEAELRDANEREVSTALVLSNLRMEKENLADMMRELESKNKSLICAKEMLESKRDELTEKLLRAEQCLDESRREAALLTTKMRKAESAADDVQEVQTAMQKKMVKQIRALEEECESLLADKNRLEQGLLQKQEELWQRSTEQQNELERLRKENQELSEANAALQRAGSATRSPSHEKTELRQMVMVLQTELRMKVTILHQLVQKRNDDSTSRSLENSGIPSATSDSGEGAVIDKSINLLESHFRHAEHAKEDAPVEHEIERLQVLNKNLTVDNSSRTDGNNMRKESWKQSAAETEELRQEHIVLKLQLAEVTTERDQLVQTMNQLKRMK</sequence>
<keyword evidence="4" id="KW-0206">Cytoskeleton</keyword>
<dbReference type="InterPro" id="IPR016197">
    <property type="entry name" value="Chromo-like_dom_sf"/>
</dbReference>
<feature type="compositionally biased region" description="Polar residues" evidence="6">
    <location>
        <begin position="1"/>
        <end position="10"/>
    </location>
</feature>
<evidence type="ECO:0000256" key="3">
    <source>
        <dbReference type="ARBA" id="ARBA00023054"/>
    </source>
</evidence>
<evidence type="ECO:0000313" key="7">
    <source>
        <dbReference type="EMBL" id="GBG64780.1"/>
    </source>
</evidence>
<feature type="compositionally biased region" description="Polar residues" evidence="6">
    <location>
        <begin position="1858"/>
        <end position="1867"/>
    </location>
</feature>
<keyword evidence="8" id="KW-1185">Reference proteome</keyword>
<dbReference type="Gramene" id="GBG64780">
    <property type="protein sequence ID" value="GBG64780"/>
    <property type="gene ID" value="CBR_g46736"/>
</dbReference>
<evidence type="ECO:0000256" key="6">
    <source>
        <dbReference type="SAM" id="MobiDB-lite"/>
    </source>
</evidence>
<feature type="compositionally biased region" description="Acidic residues" evidence="6">
    <location>
        <begin position="1339"/>
        <end position="1351"/>
    </location>
</feature>
<feature type="compositionally biased region" description="Basic and acidic residues" evidence="6">
    <location>
        <begin position="68"/>
        <end position="77"/>
    </location>
</feature>
<organism evidence="7 8">
    <name type="scientific">Chara braunii</name>
    <name type="common">Braun's stonewort</name>
    <dbReference type="NCBI Taxonomy" id="69332"/>
    <lineage>
        <taxon>Eukaryota</taxon>
        <taxon>Viridiplantae</taxon>
        <taxon>Streptophyta</taxon>
        <taxon>Charophyceae</taxon>
        <taxon>Charales</taxon>
        <taxon>Characeae</taxon>
        <taxon>Chara</taxon>
    </lineage>
</organism>
<feature type="region of interest" description="Disordered" evidence="6">
    <location>
        <begin position="1851"/>
        <end position="1880"/>
    </location>
</feature>
<reference evidence="7 8" key="1">
    <citation type="journal article" date="2018" name="Cell">
        <title>The Chara Genome: Secondary Complexity and Implications for Plant Terrestrialization.</title>
        <authorList>
            <person name="Nishiyama T."/>
            <person name="Sakayama H."/>
            <person name="Vries J.D."/>
            <person name="Buschmann H."/>
            <person name="Saint-Marcoux D."/>
            <person name="Ullrich K.K."/>
            <person name="Haas F.B."/>
            <person name="Vanderstraeten L."/>
            <person name="Becker D."/>
            <person name="Lang D."/>
            <person name="Vosolsobe S."/>
            <person name="Rombauts S."/>
            <person name="Wilhelmsson P.K.I."/>
            <person name="Janitza P."/>
            <person name="Kern R."/>
            <person name="Heyl A."/>
            <person name="Rumpler F."/>
            <person name="Villalobos L.I.A.C."/>
            <person name="Clay J.M."/>
            <person name="Skokan R."/>
            <person name="Toyoda A."/>
            <person name="Suzuki Y."/>
            <person name="Kagoshima H."/>
            <person name="Schijlen E."/>
            <person name="Tajeshwar N."/>
            <person name="Catarino B."/>
            <person name="Hetherington A.J."/>
            <person name="Saltykova A."/>
            <person name="Bonnot C."/>
            <person name="Breuninger H."/>
            <person name="Symeonidi A."/>
            <person name="Radhakrishnan G.V."/>
            <person name="Van Nieuwerburgh F."/>
            <person name="Deforce D."/>
            <person name="Chang C."/>
            <person name="Karol K.G."/>
            <person name="Hedrich R."/>
            <person name="Ulvskov P."/>
            <person name="Glockner G."/>
            <person name="Delwiche C.F."/>
            <person name="Petrasek J."/>
            <person name="Van de Peer Y."/>
            <person name="Friml J."/>
            <person name="Beilby M."/>
            <person name="Dolan L."/>
            <person name="Kohara Y."/>
            <person name="Sugano S."/>
            <person name="Fujiyama A."/>
            <person name="Delaux P.-M."/>
            <person name="Quint M."/>
            <person name="TheiBen G."/>
            <person name="Hagemann M."/>
            <person name="Harholt J."/>
            <person name="Dunand C."/>
            <person name="Zachgo S."/>
            <person name="Langdale J."/>
            <person name="Maumus F."/>
            <person name="Straeten D.V.D."/>
            <person name="Gould S.B."/>
            <person name="Rensing S.A."/>
        </authorList>
    </citation>
    <scope>NUCLEOTIDE SEQUENCE [LARGE SCALE GENOMIC DNA]</scope>
    <source>
        <strain evidence="7 8">S276</strain>
    </source>
</reference>
<comment type="subcellular location">
    <subcellularLocation>
        <location evidence="1">Cytoplasm</location>
        <location evidence="1">Cytoskeleton</location>
    </subcellularLocation>
</comment>
<feature type="compositionally biased region" description="Basic and acidic residues" evidence="6">
    <location>
        <begin position="1015"/>
        <end position="1024"/>
    </location>
</feature>
<keyword evidence="3 5" id="KW-0175">Coiled coil</keyword>
<dbReference type="PANTHER" id="PTHR18861">
    <property type="entry name" value="ELKS/RAB6-INTERACTING/CAST PROTEIN"/>
    <property type="match status" value="1"/>
</dbReference>
<feature type="coiled-coil region" evidence="5">
    <location>
        <begin position="619"/>
        <end position="778"/>
    </location>
</feature>
<feature type="region of interest" description="Disordered" evidence="6">
    <location>
        <begin position="1003"/>
        <end position="1048"/>
    </location>
</feature>
<feature type="compositionally biased region" description="Polar residues" evidence="6">
    <location>
        <begin position="1505"/>
        <end position="1520"/>
    </location>
</feature>
<feature type="coiled-coil region" evidence="5">
    <location>
        <begin position="236"/>
        <end position="263"/>
    </location>
</feature>
<feature type="compositionally biased region" description="Polar residues" evidence="6">
    <location>
        <begin position="2673"/>
        <end position="2688"/>
    </location>
</feature>
<evidence type="ECO:0000313" key="8">
    <source>
        <dbReference type="Proteomes" id="UP000265515"/>
    </source>
</evidence>
<feature type="region of interest" description="Disordered" evidence="6">
    <location>
        <begin position="2619"/>
        <end position="2641"/>
    </location>
</feature>
<evidence type="ECO:0000256" key="1">
    <source>
        <dbReference type="ARBA" id="ARBA00004245"/>
    </source>
</evidence>
<feature type="coiled-coil region" evidence="5">
    <location>
        <begin position="2108"/>
        <end position="2420"/>
    </location>
</feature>
<feature type="region of interest" description="Disordered" evidence="6">
    <location>
        <begin position="418"/>
        <end position="460"/>
    </location>
</feature>
<feature type="compositionally biased region" description="Polar residues" evidence="6">
    <location>
        <begin position="2733"/>
        <end position="2742"/>
    </location>
</feature>
<keyword evidence="2" id="KW-0963">Cytoplasm</keyword>
<dbReference type="EMBL" id="BFEA01000054">
    <property type="protein sequence ID" value="GBG64780.1"/>
    <property type="molecule type" value="Genomic_DNA"/>
</dbReference>
<feature type="region of interest" description="Disordered" evidence="6">
    <location>
        <begin position="568"/>
        <end position="595"/>
    </location>
</feature>
<dbReference type="GO" id="GO:0005856">
    <property type="term" value="C:cytoskeleton"/>
    <property type="evidence" value="ECO:0007669"/>
    <property type="project" value="UniProtKB-SubCell"/>
</dbReference>